<dbReference type="AlphaFoldDB" id="A0A9X3WP53"/>
<dbReference type="SFLD" id="SFLDS00003">
    <property type="entry name" value="Haloacid_Dehalogenase"/>
    <property type="match status" value="1"/>
</dbReference>
<sequence>MVLQPKVVFLDMDGTILNHQNKVTLKTVEAIERVRKSGVKVAIATGRSYGEVEEILPPNLVVDGIISSNGMSVHIGKDRLVENTLPIDLVNLIIEKAREKQVYYEVFPTEGPRVTLVEDRPFMEREVDGEKPDDVVISEWLSRKEAIDRDIEWKVTLDSDKFSKFYFFSRTKDKINAWKDELEQIKKSINFTTSISSEHNVEVMVANVNKASGIQYLLDRFGVHKSEVLAIGDSDNDFPMFKLVGHSVAMKNASDRVKQVVDEVTEYTCDEDGVYHYLGRKIAFREGNEKGSQ</sequence>
<keyword evidence="1" id="KW-0378">Hydrolase</keyword>
<reference evidence="1" key="1">
    <citation type="submission" date="2022-06" db="EMBL/GenBank/DDBJ databases">
        <title>Aquibacillus sp. a new bacterium isolated from soil saline samples.</title>
        <authorList>
            <person name="Galisteo C."/>
            <person name="De La Haba R."/>
            <person name="Sanchez-Porro C."/>
            <person name="Ventosa A."/>
        </authorList>
    </citation>
    <scope>NUCLEOTIDE SEQUENCE</scope>
    <source>
        <strain evidence="1">JCM 12387</strain>
    </source>
</reference>
<dbReference type="Proteomes" id="UP001145072">
    <property type="component" value="Unassembled WGS sequence"/>
</dbReference>
<dbReference type="PROSITE" id="PS01228">
    <property type="entry name" value="COF_1"/>
    <property type="match status" value="1"/>
</dbReference>
<keyword evidence="2" id="KW-1185">Reference proteome</keyword>
<comment type="caution">
    <text evidence="1">The sequence shown here is derived from an EMBL/GenBank/DDBJ whole genome shotgun (WGS) entry which is preliminary data.</text>
</comment>
<dbReference type="Pfam" id="PF08282">
    <property type="entry name" value="Hydrolase_3"/>
    <property type="match status" value="1"/>
</dbReference>
<evidence type="ECO:0000313" key="1">
    <source>
        <dbReference type="EMBL" id="MDC3420884.1"/>
    </source>
</evidence>
<gene>
    <name evidence="1" type="ORF">NC661_10940</name>
</gene>
<dbReference type="Gene3D" id="3.30.1240.10">
    <property type="match status" value="1"/>
</dbReference>
<dbReference type="GO" id="GO:0000287">
    <property type="term" value="F:magnesium ion binding"/>
    <property type="evidence" value="ECO:0007669"/>
    <property type="project" value="TreeGrafter"/>
</dbReference>
<dbReference type="InterPro" id="IPR036412">
    <property type="entry name" value="HAD-like_sf"/>
</dbReference>
<dbReference type="GO" id="GO:0016791">
    <property type="term" value="F:phosphatase activity"/>
    <property type="evidence" value="ECO:0007669"/>
    <property type="project" value="UniProtKB-ARBA"/>
</dbReference>
<evidence type="ECO:0000313" key="2">
    <source>
        <dbReference type="Proteomes" id="UP001145072"/>
    </source>
</evidence>
<dbReference type="PANTHER" id="PTHR10000">
    <property type="entry name" value="PHOSPHOSERINE PHOSPHATASE"/>
    <property type="match status" value="1"/>
</dbReference>
<accession>A0A9X3WP53</accession>
<dbReference type="InterPro" id="IPR006379">
    <property type="entry name" value="HAD-SF_hydro_IIB"/>
</dbReference>
<dbReference type="RefSeq" id="WP_259872297.1">
    <property type="nucleotide sequence ID" value="NZ_JAMQJZ010000007.1"/>
</dbReference>
<dbReference type="NCBIfam" id="TIGR00099">
    <property type="entry name" value="Cof-subfamily"/>
    <property type="match status" value="1"/>
</dbReference>
<dbReference type="CDD" id="cd07516">
    <property type="entry name" value="HAD_Pase"/>
    <property type="match status" value="1"/>
</dbReference>
<dbReference type="PANTHER" id="PTHR10000:SF55">
    <property type="entry name" value="5-AMINO-6-(5-PHOSPHO-D-RIBITYLAMINO)URACIL PHOSPHATASE YCSE"/>
    <property type="match status" value="1"/>
</dbReference>
<name>A0A9X3WP53_9BACI</name>
<dbReference type="GO" id="GO:0005829">
    <property type="term" value="C:cytosol"/>
    <property type="evidence" value="ECO:0007669"/>
    <property type="project" value="TreeGrafter"/>
</dbReference>
<dbReference type="SUPFAM" id="SSF56784">
    <property type="entry name" value="HAD-like"/>
    <property type="match status" value="1"/>
</dbReference>
<dbReference type="SFLD" id="SFLDG01140">
    <property type="entry name" value="C2.B:_Phosphomannomutase_and_P"/>
    <property type="match status" value="1"/>
</dbReference>
<proteinExistence type="predicted"/>
<organism evidence="1 2">
    <name type="scientific">Aquibacillus koreensis</name>
    <dbReference type="NCBI Taxonomy" id="279446"/>
    <lineage>
        <taxon>Bacteria</taxon>
        <taxon>Bacillati</taxon>
        <taxon>Bacillota</taxon>
        <taxon>Bacilli</taxon>
        <taxon>Bacillales</taxon>
        <taxon>Bacillaceae</taxon>
        <taxon>Aquibacillus</taxon>
    </lineage>
</organism>
<protein>
    <submittedName>
        <fullName evidence="1">Cof-type HAD-IIB family hydrolase</fullName>
    </submittedName>
</protein>
<dbReference type="PROSITE" id="PS01229">
    <property type="entry name" value="COF_2"/>
    <property type="match status" value="1"/>
</dbReference>
<dbReference type="InterPro" id="IPR023214">
    <property type="entry name" value="HAD_sf"/>
</dbReference>
<dbReference type="Gene3D" id="3.40.50.1000">
    <property type="entry name" value="HAD superfamily/HAD-like"/>
    <property type="match status" value="1"/>
</dbReference>
<dbReference type="NCBIfam" id="TIGR01484">
    <property type="entry name" value="HAD-SF-IIB"/>
    <property type="match status" value="1"/>
</dbReference>
<dbReference type="EMBL" id="JAMQJZ010000007">
    <property type="protein sequence ID" value="MDC3420884.1"/>
    <property type="molecule type" value="Genomic_DNA"/>
</dbReference>
<dbReference type="InterPro" id="IPR000150">
    <property type="entry name" value="Cof"/>
</dbReference>